<dbReference type="AlphaFoldDB" id="A0A0F9FSR3"/>
<gene>
    <name evidence="1" type="ORF">LCGC14_1995840</name>
</gene>
<reference evidence="1" key="1">
    <citation type="journal article" date="2015" name="Nature">
        <title>Complex archaea that bridge the gap between prokaryotes and eukaryotes.</title>
        <authorList>
            <person name="Spang A."/>
            <person name="Saw J.H."/>
            <person name="Jorgensen S.L."/>
            <person name="Zaremba-Niedzwiedzka K."/>
            <person name="Martijn J."/>
            <person name="Lind A.E."/>
            <person name="van Eijk R."/>
            <person name="Schleper C."/>
            <person name="Guy L."/>
            <person name="Ettema T.J."/>
        </authorList>
    </citation>
    <scope>NUCLEOTIDE SEQUENCE</scope>
</reference>
<sequence length="71" mass="8409">MNCPKCNEKIDHRGIVYHFRETHNEVTYEMISILFDKMDELERTITILKKTMCKSPTMALDLFDEENNGPE</sequence>
<protein>
    <submittedName>
        <fullName evidence="1">Uncharacterized protein</fullName>
    </submittedName>
</protein>
<dbReference type="EMBL" id="LAZR01022593">
    <property type="protein sequence ID" value="KKL81336.1"/>
    <property type="molecule type" value="Genomic_DNA"/>
</dbReference>
<proteinExistence type="predicted"/>
<organism evidence="1">
    <name type="scientific">marine sediment metagenome</name>
    <dbReference type="NCBI Taxonomy" id="412755"/>
    <lineage>
        <taxon>unclassified sequences</taxon>
        <taxon>metagenomes</taxon>
        <taxon>ecological metagenomes</taxon>
    </lineage>
</organism>
<name>A0A0F9FSR3_9ZZZZ</name>
<accession>A0A0F9FSR3</accession>
<comment type="caution">
    <text evidence="1">The sequence shown here is derived from an EMBL/GenBank/DDBJ whole genome shotgun (WGS) entry which is preliminary data.</text>
</comment>
<evidence type="ECO:0000313" key="1">
    <source>
        <dbReference type="EMBL" id="KKL81336.1"/>
    </source>
</evidence>